<proteinExistence type="predicted"/>
<dbReference type="EMBL" id="JALLPJ020001189">
    <property type="protein sequence ID" value="KAL3774542.1"/>
    <property type="molecule type" value="Genomic_DNA"/>
</dbReference>
<reference evidence="2 3" key="1">
    <citation type="submission" date="2024-10" db="EMBL/GenBank/DDBJ databases">
        <title>Updated reference genomes for cyclostephanoid diatoms.</title>
        <authorList>
            <person name="Roberts W.R."/>
            <person name="Alverson A.J."/>
        </authorList>
    </citation>
    <scope>NUCLEOTIDE SEQUENCE [LARGE SCALE GENOMIC DNA]</scope>
    <source>
        <strain evidence="2 3">AJA010-31</strain>
    </source>
</reference>
<dbReference type="InterPro" id="IPR000719">
    <property type="entry name" value="Prot_kinase_dom"/>
</dbReference>
<dbReference type="Gene3D" id="3.30.200.20">
    <property type="entry name" value="Phosphorylase Kinase, domain 1"/>
    <property type="match status" value="1"/>
</dbReference>
<name>A0ABD3NF19_9STRA</name>
<dbReference type="AlphaFoldDB" id="A0ABD3NF19"/>
<comment type="caution">
    <text evidence="2">The sequence shown here is derived from an EMBL/GenBank/DDBJ whole genome shotgun (WGS) entry which is preliminary data.</text>
</comment>
<sequence length="323" mass="36625">MAAALAAKAKETIRRSLLESLLANSHRDCIPSFNSKEIKLSRLLGTGEFSQVYEIKSFCLDSVPPQASTAKDVEVRQYMSSRERYRNTKICTYALKHLRPTLTQKYKPNQYAQFASDLAQEAELLSVLQHPNIIKLRGVSSTGFEQGPKGYFLIIDRLNETLSQRIAKWKKSTKKLSLDFLQSIKRGGVGAADSLLSNKLEVLLQLAAALMYLHENNIIYRDTKPQNVGFDVRGDLKLFDFGLAKLLPSNDNYQDTYKLSMAGTPRFMAPEVLCEKSKGYNLKADVYSFSVVMWEVLSLEKPVDRWSTPRDQSLLAYLSNRYI</sequence>
<dbReference type="PANTHER" id="PTHR23257">
    <property type="entry name" value="SERINE-THREONINE PROTEIN KINASE"/>
    <property type="match status" value="1"/>
</dbReference>
<dbReference type="PANTHER" id="PTHR23257:SF958">
    <property type="entry name" value="SERINE_THREONINE-PROTEIN KINASE WNK4"/>
    <property type="match status" value="1"/>
</dbReference>
<dbReference type="PROSITE" id="PS50011">
    <property type="entry name" value="PROTEIN_KINASE_DOM"/>
    <property type="match status" value="1"/>
</dbReference>
<evidence type="ECO:0000313" key="2">
    <source>
        <dbReference type="EMBL" id="KAL3774542.1"/>
    </source>
</evidence>
<organism evidence="2 3">
    <name type="scientific">Cyclotella atomus</name>
    <dbReference type="NCBI Taxonomy" id="382360"/>
    <lineage>
        <taxon>Eukaryota</taxon>
        <taxon>Sar</taxon>
        <taxon>Stramenopiles</taxon>
        <taxon>Ochrophyta</taxon>
        <taxon>Bacillariophyta</taxon>
        <taxon>Coscinodiscophyceae</taxon>
        <taxon>Thalassiosirophycidae</taxon>
        <taxon>Stephanodiscales</taxon>
        <taxon>Stephanodiscaceae</taxon>
        <taxon>Cyclotella</taxon>
    </lineage>
</organism>
<feature type="domain" description="Protein kinase" evidence="1">
    <location>
        <begin position="38"/>
        <end position="323"/>
    </location>
</feature>
<dbReference type="SUPFAM" id="SSF56112">
    <property type="entry name" value="Protein kinase-like (PK-like)"/>
    <property type="match status" value="1"/>
</dbReference>
<protein>
    <recommendedName>
        <fullName evidence="1">Protein kinase domain-containing protein</fullName>
    </recommendedName>
</protein>
<evidence type="ECO:0000313" key="3">
    <source>
        <dbReference type="Proteomes" id="UP001530400"/>
    </source>
</evidence>
<dbReference type="InterPro" id="IPR011009">
    <property type="entry name" value="Kinase-like_dom_sf"/>
</dbReference>
<dbReference type="InterPro" id="IPR050167">
    <property type="entry name" value="Ser_Thr_protein_kinase"/>
</dbReference>
<dbReference type="Proteomes" id="UP001530400">
    <property type="component" value="Unassembled WGS sequence"/>
</dbReference>
<evidence type="ECO:0000259" key="1">
    <source>
        <dbReference type="PROSITE" id="PS50011"/>
    </source>
</evidence>
<accession>A0ABD3NF19</accession>
<dbReference type="Pfam" id="PF00069">
    <property type="entry name" value="Pkinase"/>
    <property type="match status" value="1"/>
</dbReference>
<keyword evidence="3" id="KW-1185">Reference proteome</keyword>
<dbReference type="Gene3D" id="1.10.510.10">
    <property type="entry name" value="Transferase(Phosphotransferase) domain 1"/>
    <property type="match status" value="1"/>
</dbReference>
<gene>
    <name evidence="2" type="ORF">ACHAWO_003993</name>
</gene>